<dbReference type="EMBL" id="AE000657">
    <property type="protein sequence ID" value="AAC07772.1"/>
    <property type="molecule type" value="Genomic_DNA"/>
</dbReference>
<dbReference type="InterPro" id="IPR036653">
    <property type="entry name" value="CinA-like_C"/>
</dbReference>
<dbReference type="RefSeq" id="WP_010881306.1">
    <property type="nucleotide sequence ID" value="NC_000918.1"/>
</dbReference>
<dbReference type="NCBIfam" id="TIGR00199">
    <property type="entry name" value="PncC_domain"/>
    <property type="match status" value="1"/>
</dbReference>
<dbReference type="InParanoid" id="O67801"/>
<dbReference type="STRING" id="224324.aq_1996"/>
<sequence>MSTLLPFPCEEKIPEGKYVLRTFEIKEGQVKEKLKDLNYEILASLSGVDLTFEKEEEWKKAKEILSDYVYTDRPESLEETLGRILKEKGFTLSTAESCTAGMLSSRIVNVPGSSEYFVGGFVVYSNDLKVKYLCVSEDTLKKYGAVSWQTCLEMTVGLKSNLGTDCGIAITGIAGPGGTLTKPQGLTYIGIFVKDKLTVIKRIFKGSRNENRFLSTQTAIFYLLKLLKR</sequence>
<dbReference type="KEGG" id="aae:aq_1996"/>
<dbReference type="OrthoDB" id="9801454at2"/>
<evidence type="ECO:0000259" key="1">
    <source>
        <dbReference type="Pfam" id="PF02464"/>
    </source>
</evidence>
<keyword evidence="3" id="KW-1185">Reference proteome</keyword>
<proteinExistence type="predicted"/>
<dbReference type="EnsemblBacteria" id="AAC07772">
    <property type="protein sequence ID" value="AAC07772"/>
    <property type="gene ID" value="aq_1996"/>
</dbReference>
<reference evidence="2 3" key="1">
    <citation type="journal article" date="1998" name="Nature">
        <title>The complete genome of the hyperthermophilic bacterium Aquifex aeolicus.</title>
        <authorList>
            <person name="Deckert G."/>
            <person name="Warren P.V."/>
            <person name="Gaasterland T."/>
            <person name="Young W.G."/>
            <person name="Lenox A.L."/>
            <person name="Graham D.E."/>
            <person name="Overbeek R."/>
            <person name="Snead M.A."/>
            <person name="Keller M."/>
            <person name="Aujay M."/>
            <person name="Huber R."/>
            <person name="Feldman R.A."/>
            <person name="Short J.M."/>
            <person name="Olson G.J."/>
            <person name="Swanson R.V."/>
        </authorList>
    </citation>
    <scope>NUCLEOTIDE SEQUENCE [LARGE SCALE GENOMIC DNA]</scope>
    <source>
        <strain evidence="2 3">VF5</strain>
    </source>
</reference>
<dbReference type="Proteomes" id="UP000000798">
    <property type="component" value="Chromosome"/>
</dbReference>
<organism evidence="2 3">
    <name type="scientific">Aquifex aeolicus (strain VF5)</name>
    <dbReference type="NCBI Taxonomy" id="224324"/>
    <lineage>
        <taxon>Bacteria</taxon>
        <taxon>Pseudomonadati</taxon>
        <taxon>Aquificota</taxon>
        <taxon>Aquificia</taxon>
        <taxon>Aquificales</taxon>
        <taxon>Aquificaceae</taxon>
        <taxon>Aquifex</taxon>
    </lineage>
</organism>
<dbReference type="FunCoup" id="O67801">
    <property type="interactions" value="38"/>
</dbReference>
<protein>
    <recommendedName>
        <fullName evidence="1">CinA C-terminal domain-containing protein</fullName>
    </recommendedName>
</protein>
<dbReference type="AlphaFoldDB" id="O67801"/>
<gene>
    <name evidence="2" type="ordered locus">aq_1996</name>
</gene>
<evidence type="ECO:0000313" key="3">
    <source>
        <dbReference type="Proteomes" id="UP000000798"/>
    </source>
</evidence>
<accession>O67801</accession>
<dbReference type="HOGENOM" id="CLU_030805_1_1_0"/>
<dbReference type="PIR" id="E70471">
    <property type="entry name" value="E70471"/>
</dbReference>
<feature type="domain" description="CinA C-terminal" evidence="1">
    <location>
        <begin position="75"/>
        <end position="226"/>
    </location>
</feature>
<evidence type="ECO:0000313" key="2">
    <source>
        <dbReference type="EMBL" id="AAC07772.1"/>
    </source>
</evidence>
<dbReference type="SUPFAM" id="SSF142433">
    <property type="entry name" value="CinA-like"/>
    <property type="match status" value="1"/>
</dbReference>
<dbReference type="Pfam" id="PF02464">
    <property type="entry name" value="CinA"/>
    <property type="match status" value="1"/>
</dbReference>
<dbReference type="Gene3D" id="3.90.950.20">
    <property type="entry name" value="CinA-like"/>
    <property type="match status" value="1"/>
</dbReference>
<name>O67801_AQUAE</name>
<dbReference type="eggNOG" id="COG1546">
    <property type="taxonomic scope" value="Bacteria"/>
</dbReference>
<dbReference type="InterPro" id="IPR008136">
    <property type="entry name" value="CinA_C"/>
</dbReference>